<evidence type="ECO:0000313" key="3">
    <source>
        <dbReference type="Proteomes" id="UP000037566"/>
    </source>
</evidence>
<name>A0A0M0EEZ2_KOMEU</name>
<feature type="compositionally biased region" description="Basic and acidic residues" evidence="1">
    <location>
        <begin position="363"/>
        <end position="372"/>
    </location>
</feature>
<protein>
    <submittedName>
        <fullName evidence="2">Uncharacterized protein</fullName>
    </submittedName>
</protein>
<accession>A0A0M0EEZ2</accession>
<dbReference type="PATRIC" id="fig|33995.3.peg.3014"/>
<evidence type="ECO:0000256" key="1">
    <source>
        <dbReference type="SAM" id="MobiDB-lite"/>
    </source>
</evidence>
<dbReference type="OrthoDB" id="7284601at2"/>
<dbReference type="RefSeq" id="WP_053323687.1">
    <property type="nucleotide sequence ID" value="NZ_JACHUU010000038.1"/>
</dbReference>
<sequence length="427" mass="44038">MAEISRIIARLPRNGRSGMPGRLAMIVGRIVGHARAGRRNMAFAPRPGGRGAKAAPVPMMPPVSMAMPMSMPVSMPVSMHASMPASVSVPGWPVRAPAGHGPPTSAPHGGNRGGYTVFPSMPRGDGQGSSAPPAMTRPAIPPSRPVPGPVRGTQRAAPCLPARAAAMPWAGRVASRAMPAGAAIPASWNRTAATAVAVTPRGRTASPAVASIMPRGHIAFPVAMSAAASRGRIASPVATPVAPRDHTPATPAPHRARDEGKTAAPAMPSGRAMPVPIPPWRHQRTGGARAGMAFPAIRAMAGTGDHATTGPAMPRSVPMPMPRAPLRGMTPFPAFVPPHDRAWGRPPFISPGPIERTAASAPSRRDGGRGDRLPVMQVTIPVTLDHQAVGQAMARIDTAAARHELRATGTAPDVIRYPQMPGRAVGV</sequence>
<dbReference type="Proteomes" id="UP000037566">
    <property type="component" value="Unassembled WGS sequence"/>
</dbReference>
<proteinExistence type="predicted"/>
<evidence type="ECO:0000313" key="2">
    <source>
        <dbReference type="EMBL" id="KON63810.1"/>
    </source>
</evidence>
<dbReference type="AlphaFoldDB" id="A0A0M0EEZ2"/>
<organism evidence="2 3">
    <name type="scientific">Komagataeibacter europaeus</name>
    <name type="common">Gluconacetobacter europaeus</name>
    <dbReference type="NCBI Taxonomy" id="33995"/>
    <lineage>
        <taxon>Bacteria</taxon>
        <taxon>Pseudomonadati</taxon>
        <taxon>Pseudomonadota</taxon>
        <taxon>Alphaproteobacteria</taxon>
        <taxon>Acetobacterales</taxon>
        <taxon>Acetobacteraceae</taxon>
        <taxon>Komagataeibacter</taxon>
    </lineage>
</organism>
<gene>
    <name evidence="2" type="ORF">KOEU_27170</name>
</gene>
<reference evidence="2" key="1">
    <citation type="submission" date="2015-08" db="EMBL/GenBank/DDBJ databases">
        <title>Draft genome sequence of Komagataeibacter europaeus CECT 8546 a cellulose producer strain from vinegar produced by the traditional method.</title>
        <authorList>
            <person name="Poehlein A."/>
            <person name="Valera M.J."/>
            <person name="Haack F.S."/>
            <person name="Mas A."/>
            <person name="Daniel R."/>
            <person name="Streit W.R."/>
            <person name="Mateo E."/>
        </authorList>
    </citation>
    <scope>NUCLEOTIDE SEQUENCE [LARGE SCALE GENOMIC DNA]</scope>
    <source>
        <strain evidence="2">CECT 8546</strain>
    </source>
</reference>
<dbReference type="EMBL" id="LHUQ01000020">
    <property type="protein sequence ID" value="KON63810.1"/>
    <property type="molecule type" value="Genomic_DNA"/>
</dbReference>
<keyword evidence="3" id="KW-1185">Reference proteome</keyword>
<feature type="region of interest" description="Disordered" evidence="1">
    <location>
        <begin position="352"/>
        <end position="372"/>
    </location>
</feature>
<feature type="region of interest" description="Disordered" evidence="1">
    <location>
        <begin position="236"/>
        <end position="278"/>
    </location>
</feature>
<comment type="caution">
    <text evidence="2">The sequence shown here is derived from an EMBL/GenBank/DDBJ whole genome shotgun (WGS) entry which is preliminary data.</text>
</comment>